<evidence type="ECO:0000256" key="13">
    <source>
        <dbReference type="ARBA" id="ARBA00047283"/>
    </source>
</evidence>
<evidence type="ECO:0000256" key="10">
    <source>
        <dbReference type="ARBA" id="ARBA00022884"/>
    </source>
</evidence>
<proteinExistence type="inferred from homology"/>
<evidence type="ECO:0000259" key="15">
    <source>
        <dbReference type="PROSITE" id="PS51686"/>
    </source>
</evidence>
<accession>A0A6G7BGY2</accession>
<evidence type="ECO:0000256" key="11">
    <source>
        <dbReference type="ARBA" id="ARBA00030399"/>
    </source>
</evidence>
<dbReference type="InterPro" id="IPR001678">
    <property type="entry name" value="MeTrfase_RsmB-F_NOP2_dom"/>
</dbReference>
<keyword evidence="5" id="KW-0963">Cytoplasm</keyword>
<keyword evidence="8 14" id="KW-0808">Transferase</keyword>
<dbReference type="GO" id="GO:0008649">
    <property type="term" value="F:rRNA methyltransferase activity"/>
    <property type="evidence" value="ECO:0007669"/>
    <property type="project" value="InterPro"/>
</dbReference>
<dbReference type="Gene3D" id="1.10.940.10">
    <property type="entry name" value="NusB-like"/>
    <property type="match status" value="1"/>
</dbReference>
<dbReference type="CDD" id="cd02440">
    <property type="entry name" value="AdoMet_MTases"/>
    <property type="match status" value="1"/>
</dbReference>
<dbReference type="EMBL" id="CP049228">
    <property type="protein sequence ID" value="QIH23954.1"/>
    <property type="molecule type" value="Genomic_DNA"/>
</dbReference>
<keyword evidence="6" id="KW-0698">rRNA processing</keyword>
<evidence type="ECO:0000313" key="17">
    <source>
        <dbReference type="Proteomes" id="UP000501676"/>
    </source>
</evidence>
<evidence type="ECO:0000256" key="12">
    <source>
        <dbReference type="ARBA" id="ARBA00031088"/>
    </source>
</evidence>
<dbReference type="Proteomes" id="UP000501676">
    <property type="component" value="Chromosome"/>
</dbReference>
<feature type="binding site" evidence="14">
    <location>
        <begin position="256"/>
        <end position="262"/>
    </location>
    <ligand>
        <name>S-adenosyl-L-methionine</name>
        <dbReference type="ChEBI" id="CHEBI:59789"/>
    </ligand>
</feature>
<evidence type="ECO:0000256" key="7">
    <source>
        <dbReference type="ARBA" id="ARBA00022603"/>
    </source>
</evidence>
<keyword evidence="9 14" id="KW-0949">S-adenosyl-L-methionine</keyword>
<feature type="binding site" evidence="14">
    <location>
        <position position="279"/>
    </location>
    <ligand>
        <name>S-adenosyl-L-methionine</name>
        <dbReference type="ChEBI" id="CHEBI:59789"/>
    </ligand>
</feature>
<comment type="catalytic activity">
    <reaction evidence="13">
        <text>cytidine(967) in 16S rRNA + S-adenosyl-L-methionine = 5-methylcytidine(967) in 16S rRNA + S-adenosyl-L-homocysteine + H(+)</text>
        <dbReference type="Rhea" id="RHEA:42748"/>
        <dbReference type="Rhea" id="RHEA-COMP:10219"/>
        <dbReference type="Rhea" id="RHEA-COMP:10220"/>
        <dbReference type="ChEBI" id="CHEBI:15378"/>
        <dbReference type="ChEBI" id="CHEBI:57856"/>
        <dbReference type="ChEBI" id="CHEBI:59789"/>
        <dbReference type="ChEBI" id="CHEBI:74483"/>
        <dbReference type="ChEBI" id="CHEBI:82748"/>
        <dbReference type="EC" id="2.1.1.176"/>
    </reaction>
</comment>
<name>A0A6G7BGY2_9LACO</name>
<dbReference type="InterPro" id="IPR004573">
    <property type="entry name" value="rRNA_ssu_MeTfrase_B"/>
</dbReference>
<dbReference type="PROSITE" id="PS51686">
    <property type="entry name" value="SAM_MT_RSMB_NOP"/>
    <property type="match status" value="1"/>
</dbReference>
<evidence type="ECO:0000256" key="4">
    <source>
        <dbReference type="ARBA" id="ARBA00012140"/>
    </source>
</evidence>
<dbReference type="PRINTS" id="PR02008">
    <property type="entry name" value="RCMTFAMILY"/>
</dbReference>
<dbReference type="Pfam" id="PF01189">
    <property type="entry name" value="Methyltr_RsmB-F"/>
    <property type="match status" value="1"/>
</dbReference>
<dbReference type="InterPro" id="IPR035926">
    <property type="entry name" value="NusB-like_sf"/>
</dbReference>
<dbReference type="PROSITE" id="PS01153">
    <property type="entry name" value="NOL1_NOP2_SUN"/>
    <property type="match status" value="1"/>
</dbReference>
<evidence type="ECO:0000256" key="6">
    <source>
        <dbReference type="ARBA" id="ARBA00022552"/>
    </source>
</evidence>
<feature type="binding site" evidence="14">
    <location>
        <position position="307"/>
    </location>
    <ligand>
        <name>S-adenosyl-L-methionine</name>
        <dbReference type="ChEBI" id="CHEBI:59789"/>
    </ligand>
</feature>
<dbReference type="Pfam" id="PF01029">
    <property type="entry name" value="NusB"/>
    <property type="match status" value="1"/>
</dbReference>
<feature type="domain" description="SAM-dependent MTase RsmB/NOP-type" evidence="15">
    <location>
        <begin position="167"/>
        <end position="436"/>
    </location>
</feature>
<dbReference type="NCBIfam" id="NF011494">
    <property type="entry name" value="PRK14902.1"/>
    <property type="match status" value="1"/>
</dbReference>
<keyword evidence="7 14" id="KW-0489">Methyltransferase</keyword>
<dbReference type="InterPro" id="IPR049560">
    <property type="entry name" value="MeTrfase_RsmB-F_NOP2_cat"/>
</dbReference>
<dbReference type="AlphaFoldDB" id="A0A6G7BGY2"/>
<feature type="active site" description="Nucleophile" evidence="14">
    <location>
        <position position="379"/>
    </location>
</feature>
<comment type="similarity">
    <text evidence="3 14">Belongs to the class I-like SAM-binding methyltransferase superfamily. RsmB/NOP family.</text>
</comment>
<dbReference type="GO" id="GO:0005737">
    <property type="term" value="C:cytoplasm"/>
    <property type="evidence" value="ECO:0007669"/>
    <property type="project" value="UniProtKB-SubCell"/>
</dbReference>
<dbReference type="InterPro" id="IPR006027">
    <property type="entry name" value="NusB_RsmB_TIM44"/>
</dbReference>
<dbReference type="InterPro" id="IPR023267">
    <property type="entry name" value="RCMT"/>
</dbReference>
<dbReference type="Gene3D" id="3.30.70.1170">
    <property type="entry name" value="Sun protein, domain 3"/>
    <property type="match status" value="1"/>
</dbReference>
<dbReference type="PANTHER" id="PTHR22807">
    <property type="entry name" value="NOP2 YEAST -RELATED NOL1/NOP2/FMU SUN DOMAIN-CONTAINING"/>
    <property type="match status" value="1"/>
</dbReference>
<evidence type="ECO:0000256" key="1">
    <source>
        <dbReference type="ARBA" id="ARBA00002724"/>
    </source>
</evidence>
<dbReference type="InterPro" id="IPR018314">
    <property type="entry name" value="RsmB/NOL1/NOP2-like_CS"/>
</dbReference>
<evidence type="ECO:0000256" key="8">
    <source>
        <dbReference type="ARBA" id="ARBA00022679"/>
    </source>
</evidence>
<reference evidence="16 17" key="1">
    <citation type="submission" date="2020-02" db="EMBL/GenBank/DDBJ databases">
        <title>Complete genome sequences of six Lactobacillus iners strains isolated from the human vagina.</title>
        <authorList>
            <person name="France M.T."/>
            <person name="Rutt L."/>
            <person name="Narina S."/>
            <person name="Arbaugh S."/>
            <person name="Humphrys M.S."/>
            <person name="Ma B."/>
            <person name="Hayward M.R."/>
            <person name="Relman D."/>
            <person name="Kwon D.S."/>
            <person name="Ravel J."/>
        </authorList>
    </citation>
    <scope>NUCLEOTIDE SEQUENCE [LARGE SCALE GENOMIC DNA]</scope>
    <source>
        <strain evidence="16 17">C0210C1</strain>
    </source>
</reference>
<evidence type="ECO:0000256" key="2">
    <source>
        <dbReference type="ARBA" id="ARBA00004496"/>
    </source>
</evidence>
<protein>
    <recommendedName>
        <fullName evidence="4">16S rRNA (cytosine(967)-C(5))-methyltransferase</fullName>
        <ecNumber evidence="4">2.1.1.176</ecNumber>
    </recommendedName>
    <alternativeName>
        <fullName evidence="11">16S rRNA m5C967 methyltransferase</fullName>
    </alternativeName>
    <alternativeName>
        <fullName evidence="12">rRNA (cytosine-C(5)-)-methyltransferase RsmB</fullName>
    </alternativeName>
</protein>
<evidence type="ECO:0000256" key="14">
    <source>
        <dbReference type="PROSITE-ProRule" id="PRU01023"/>
    </source>
</evidence>
<dbReference type="RefSeq" id="WP_164799205.1">
    <property type="nucleotide sequence ID" value="NZ_CP049225.1"/>
</dbReference>
<dbReference type="NCBIfam" id="TIGR00563">
    <property type="entry name" value="rsmB"/>
    <property type="match status" value="1"/>
</dbReference>
<comment type="subcellular location">
    <subcellularLocation>
        <location evidence="2">Cytoplasm</location>
    </subcellularLocation>
</comment>
<dbReference type="SUPFAM" id="SSF53335">
    <property type="entry name" value="S-adenosyl-L-methionine-dependent methyltransferases"/>
    <property type="match status" value="1"/>
</dbReference>
<comment type="function">
    <text evidence="1">Specifically methylates the cytosine at position 967 (m5C967) of 16S rRNA.</text>
</comment>
<evidence type="ECO:0000256" key="9">
    <source>
        <dbReference type="ARBA" id="ARBA00022691"/>
    </source>
</evidence>
<evidence type="ECO:0000256" key="3">
    <source>
        <dbReference type="ARBA" id="ARBA00007494"/>
    </source>
</evidence>
<feature type="binding site" evidence="14">
    <location>
        <position position="326"/>
    </location>
    <ligand>
        <name>S-adenosyl-L-methionine</name>
        <dbReference type="ChEBI" id="CHEBI:59789"/>
    </ligand>
</feature>
<dbReference type="GO" id="GO:0003723">
    <property type="term" value="F:RNA binding"/>
    <property type="evidence" value="ECO:0007669"/>
    <property type="project" value="UniProtKB-UniRule"/>
</dbReference>
<dbReference type="GO" id="GO:0006355">
    <property type="term" value="P:regulation of DNA-templated transcription"/>
    <property type="evidence" value="ECO:0007669"/>
    <property type="project" value="InterPro"/>
</dbReference>
<sequence length="437" mass="49624">MKINARSVALDTLLKIFKQKSYSNIALNNALEKSQLSPIDKALTTQIVYGTVQYKLYLEYQLKSLVKTKLKEDYLWPLLLMSAYQYFFLDKIPTASIVDEANKLAKSYSPKGSQSYRLVNGILRSLVRRGEILPEEKDAVKYMSIKYSYPQWLVKYCLDHFGKAKTISILQAGNMPSVNSIRIADMSKKDEILHKLATEYKISISNLTNHNVNLDHGSITNSQLFKDGLITIQDSAASLVVDAFNFKGDEKVLDACSAPGGKTAQIAEYLTRGKVFALDIHQKKLNLVKQTLTRLHQDQKLIMKALDARKVNEYFFGQQFDKILVDAPCSGLGLIRRKPEVRYEKQMEDLKHLSEIQYNILDHVAGLLAENGELVYSTCTISIEENEDVVKRFLTNHPDFSLAPFEVGNLSKCKMIKIFPDDYNSDGFFIAKFVKRG</sequence>
<organism evidence="16 17">
    <name type="scientific">Lactobacillus iners</name>
    <dbReference type="NCBI Taxonomy" id="147802"/>
    <lineage>
        <taxon>Bacteria</taxon>
        <taxon>Bacillati</taxon>
        <taxon>Bacillota</taxon>
        <taxon>Bacilli</taxon>
        <taxon>Lactobacillales</taxon>
        <taxon>Lactobacillaceae</taxon>
        <taxon>Lactobacillus</taxon>
    </lineage>
</organism>
<evidence type="ECO:0000256" key="5">
    <source>
        <dbReference type="ARBA" id="ARBA00022490"/>
    </source>
</evidence>
<dbReference type="EC" id="2.1.1.176" evidence="4"/>
<gene>
    <name evidence="16" type="primary">rsmB</name>
    <name evidence="16" type="ORF">G6Z83_04465</name>
</gene>
<dbReference type="Gene3D" id="3.40.50.150">
    <property type="entry name" value="Vaccinia Virus protein VP39"/>
    <property type="match status" value="1"/>
</dbReference>
<dbReference type="PANTHER" id="PTHR22807:SF53">
    <property type="entry name" value="RIBOSOMAL RNA SMALL SUBUNIT METHYLTRANSFERASE B-RELATED"/>
    <property type="match status" value="1"/>
</dbReference>
<evidence type="ECO:0000313" key="16">
    <source>
        <dbReference type="EMBL" id="QIH23954.1"/>
    </source>
</evidence>
<dbReference type="SUPFAM" id="SSF48013">
    <property type="entry name" value="NusB-like"/>
    <property type="match status" value="1"/>
</dbReference>
<dbReference type="FunFam" id="3.40.50.150:FF:000022">
    <property type="entry name" value="Ribosomal RNA small subunit methyltransferase B"/>
    <property type="match status" value="1"/>
</dbReference>
<dbReference type="InterPro" id="IPR029063">
    <property type="entry name" value="SAM-dependent_MTases_sf"/>
</dbReference>
<keyword evidence="10 14" id="KW-0694">RNA-binding</keyword>